<dbReference type="EMBL" id="WTUX01000002">
    <property type="protein sequence ID" value="MZR11444.1"/>
    <property type="molecule type" value="Genomic_DNA"/>
</dbReference>
<comment type="caution">
    <text evidence="1">The sequence shown here is derived from an EMBL/GenBank/DDBJ whole genome shotgun (WGS) entry which is preliminary data.</text>
</comment>
<sequence length="86" mass="9565">MAAPAQVTWAEVGANGSEVVMIGGERRTLFGRSKWQLSVADAITMIEQDEWRFFVEEDGDTDWLEIRETPEGDKVLPLSGPISKVL</sequence>
<name>A0A845M530_9RHOB</name>
<gene>
    <name evidence="1" type="ORF">GQE99_00160</name>
</gene>
<dbReference type="AlphaFoldDB" id="A0A845M530"/>
<protein>
    <submittedName>
        <fullName evidence="1">Uncharacterized protein</fullName>
    </submittedName>
</protein>
<evidence type="ECO:0000313" key="1">
    <source>
        <dbReference type="EMBL" id="MZR11444.1"/>
    </source>
</evidence>
<reference evidence="1 2" key="1">
    <citation type="submission" date="2019-12" db="EMBL/GenBank/DDBJ databases">
        <title>Maritimibacter sp. nov. sp. isolated from sea sand.</title>
        <authorList>
            <person name="Kim J."/>
            <person name="Jeong S.E."/>
            <person name="Jung H.S."/>
            <person name="Jeon C.O."/>
        </authorList>
    </citation>
    <scope>NUCLEOTIDE SEQUENCE [LARGE SCALE GENOMIC DNA]</scope>
    <source>
        <strain evidence="1 2">DP07</strain>
    </source>
</reference>
<proteinExistence type="predicted"/>
<evidence type="ECO:0000313" key="2">
    <source>
        <dbReference type="Proteomes" id="UP000467322"/>
    </source>
</evidence>
<keyword evidence="2" id="KW-1185">Reference proteome</keyword>
<dbReference type="Proteomes" id="UP000467322">
    <property type="component" value="Unassembled WGS sequence"/>
</dbReference>
<organism evidence="1 2">
    <name type="scientific">Maritimibacter harenae</name>
    <dbReference type="NCBI Taxonomy" id="2606218"/>
    <lineage>
        <taxon>Bacteria</taxon>
        <taxon>Pseudomonadati</taxon>
        <taxon>Pseudomonadota</taxon>
        <taxon>Alphaproteobacteria</taxon>
        <taxon>Rhodobacterales</taxon>
        <taxon>Roseobacteraceae</taxon>
        <taxon>Maritimibacter</taxon>
    </lineage>
</organism>
<accession>A0A845M530</accession>